<evidence type="ECO:0000256" key="1">
    <source>
        <dbReference type="ARBA" id="ARBA00022723"/>
    </source>
</evidence>
<keyword evidence="4" id="KW-0012">Acyltransferase</keyword>
<dbReference type="GO" id="GO:0061630">
    <property type="term" value="F:ubiquitin protein ligase activity"/>
    <property type="evidence" value="ECO:0007669"/>
    <property type="project" value="UniProtKB-EC"/>
</dbReference>
<dbReference type="OrthoDB" id="6499288at2759"/>
<evidence type="ECO:0000313" key="4">
    <source>
        <dbReference type="EMBL" id="CAE1320148.1"/>
    </source>
</evidence>
<dbReference type="PROSITE" id="PS00518">
    <property type="entry name" value="ZF_RING_1"/>
    <property type="match status" value="1"/>
</dbReference>
<comment type="caution">
    <text evidence="4">The sequence shown here is derived from an EMBL/GenBank/DDBJ whole genome shotgun (WGS) entry which is preliminary data.</text>
</comment>
<dbReference type="Gene3D" id="3.30.40.10">
    <property type="entry name" value="Zinc/RING finger domain, C3HC4 (zinc finger)"/>
    <property type="match status" value="1"/>
</dbReference>
<dbReference type="EMBL" id="CAHIKZ030005157">
    <property type="protein sequence ID" value="CAE1320148.1"/>
    <property type="molecule type" value="Genomic_DNA"/>
</dbReference>
<evidence type="ECO:0000313" key="5">
    <source>
        <dbReference type="Proteomes" id="UP000597762"/>
    </source>
</evidence>
<evidence type="ECO:0000256" key="2">
    <source>
        <dbReference type="ARBA" id="ARBA00022771"/>
    </source>
</evidence>
<dbReference type="Proteomes" id="UP000597762">
    <property type="component" value="Unassembled WGS sequence"/>
</dbReference>
<dbReference type="GO" id="GO:0008270">
    <property type="term" value="F:zinc ion binding"/>
    <property type="evidence" value="ECO:0007669"/>
    <property type="project" value="UniProtKB-KW"/>
</dbReference>
<keyword evidence="5" id="KW-1185">Reference proteome</keyword>
<organism evidence="4 5">
    <name type="scientific">Acanthosepion pharaonis</name>
    <name type="common">Pharaoh cuttlefish</name>
    <name type="synonym">Sepia pharaonis</name>
    <dbReference type="NCBI Taxonomy" id="158019"/>
    <lineage>
        <taxon>Eukaryota</taxon>
        <taxon>Metazoa</taxon>
        <taxon>Spiralia</taxon>
        <taxon>Lophotrochozoa</taxon>
        <taxon>Mollusca</taxon>
        <taxon>Cephalopoda</taxon>
        <taxon>Coleoidea</taxon>
        <taxon>Decapodiformes</taxon>
        <taxon>Sepiida</taxon>
        <taxon>Sepiina</taxon>
        <taxon>Sepiidae</taxon>
        <taxon>Acanthosepion</taxon>
    </lineage>
</organism>
<name>A0A812E940_ACAPH</name>
<dbReference type="AlphaFoldDB" id="A0A812E940"/>
<keyword evidence="3" id="KW-0862">Zinc</keyword>
<keyword evidence="1" id="KW-0479">Metal-binding</keyword>
<protein>
    <submittedName>
        <fullName evidence="4">TRAF2</fullName>
        <ecNumber evidence="4">2.3.2.27</ecNumber>
    </submittedName>
</protein>
<reference evidence="4" key="1">
    <citation type="submission" date="2021-01" db="EMBL/GenBank/DDBJ databases">
        <authorList>
            <person name="Li R."/>
            <person name="Bekaert M."/>
        </authorList>
    </citation>
    <scope>NUCLEOTIDE SEQUENCE</scope>
    <source>
        <strain evidence="4">Farmed</strain>
    </source>
</reference>
<sequence>MQRECGHRFCKICLEKTDVKATCHDCLKESEDEKDHYPTVSMLSSEINCSPDYFLRKELDRLPAHCINPKCVWKGKFKEYKQHCLTCDWLLLECSRCHTKDIPLSMLEDHRKDCATMIVCPLDCGSQIPQRKLSDHIHQELLTMKVTRTGERAKEGRVSVKTISASVIVVMTPRIFHKAYSGKTNNKKKRK</sequence>
<keyword evidence="2" id="KW-0863">Zinc-finger</keyword>
<proteinExistence type="predicted"/>
<accession>A0A812E940</accession>
<dbReference type="EC" id="2.3.2.27" evidence="4"/>
<gene>
    <name evidence="4" type="ORF">SPHA_70444</name>
</gene>
<dbReference type="InterPro" id="IPR013083">
    <property type="entry name" value="Znf_RING/FYVE/PHD"/>
</dbReference>
<evidence type="ECO:0000256" key="3">
    <source>
        <dbReference type="ARBA" id="ARBA00022833"/>
    </source>
</evidence>
<keyword evidence="4" id="KW-0808">Transferase</keyword>
<dbReference type="InterPro" id="IPR017907">
    <property type="entry name" value="Znf_RING_CS"/>
</dbReference>